<comment type="similarity">
    <text evidence="2">Belongs to the CPA3 antiporters (TC 2.A.63) subunit E family.</text>
</comment>
<accession>A0A1S1QV31</accession>
<dbReference type="PANTHER" id="PTHR34584:SF1">
    <property type="entry name" value="NA(+)_H(+) ANTIPORTER SUBUNIT E1"/>
    <property type="match status" value="1"/>
</dbReference>
<protein>
    <submittedName>
        <fullName evidence="9">Cation:proton antiporter</fullName>
    </submittedName>
</protein>
<evidence type="ECO:0000256" key="6">
    <source>
        <dbReference type="ARBA" id="ARBA00023136"/>
    </source>
</evidence>
<evidence type="ECO:0000256" key="3">
    <source>
        <dbReference type="ARBA" id="ARBA00022475"/>
    </source>
</evidence>
<dbReference type="Proteomes" id="UP000179769">
    <property type="component" value="Unassembled WGS sequence"/>
</dbReference>
<evidence type="ECO:0000256" key="7">
    <source>
        <dbReference type="SAM" id="MobiDB-lite"/>
    </source>
</evidence>
<evidence type="ECO:0000256" key="2">
    <source>
        <dbReference type="ARBA" id="ARBA00006228"/>
    </source>
</evidence>
<evidence type="ECO:0000256" key="5">
    <source>
        <dbReference type="ARBA" id="ARBA00022989"/>
    </source>
</evidence>
<evidence type="ECO:0000313" key="10">
    <source>
        <dbReference type="Proteomes" id="UP000179769"/>
    </source>
</evidence>
<dbReference type="GO" id="GO:0008324">
    <property type="term" value="F:monoatomic cation transmembrane transporter activity"/>
    <property type="evidence" value="ECO:0007669"/>
    <property type="project" value="InterPro"/>
</dbReference>
<dbReference type="AlphaFoldDB" id="A0A1S1QV31"/>
<dbReference type="GO" id="GO:0005886">
    <property type="term" value="C:plasma membrane"/>
    <property type="evidence" value="ECO:0007669"/>
    <property type="project" value="UniProtKB-SubCell"/>
</dbReference>
<comment type="caution">
    <text evidence="9">The sequence shown here is derived from an EMBL/GenBank/DDBJ whole genome shotgun (WGS) entry which is preliminary data.</text>
</comment>
<proteinExistence type="inferred from homology"/>
<evidence type="ECO:0000256" key="8">
    <source>
        <dbReference type="SAM" id="Phobius"/>
    </source>
</evidence>
<feature type="transmembrane region" description="Helical" evidence="8">
    <location>
        <begin position="21"/>
        <end position="54"/>
    </location>
</feature>
<keyword evidence="6 8" id="KW-0472">Membrane</keyword>
<sequence>MSRRSAGPEPAARVFRRPGRLLWLWAVWMLLWGRPTPLAALSGLLVAAVVLAAFPLRPVAPGARFRPLPALALLGHLVADLVPSAVAVAWQMVRYGPRTRSAIVAVPLGATSEVVSTLTANAVSLAPGAFVLEIDHEAGELYVYALAAGDEQAADRTRATVLGLQRRVLAAFGAAADVPAPGRRRRGARAGTDDAEVPDREAW</sequence>
<gene>
    <name evidence="9" type="ORF">BBK14_02640</name>
</gene>
<dbReference type="OrthoDB" id="3556991at2"/>
<evidence type="ECO:0000256" key="4">
    <source>
        <dbReference type="ARBA" id="ARBA00022692"/>
    </source>
</evidence>
<dbReference type="EMBL" id="MAXA01000113">
    <property type="protein sequence ID" value="OHV37291.1"/>
    <property type="molecule type" value="Genomic_DNA"/>
</dbReference>
<name>A0A1S1QV31_9ACTN</name>
<reference evidence="10" key="1">
    <citation type="submission" date="2016-07" db="EMBL/GenBank/DDBJ databases">
        <title>Frankia sp. NRRL B-16219 Genome sequencing.</title>
        <authorList>
            <person name="Ghodhbane-Gtari F."/>
            <person name="Swanson E."/>
            <person name="Gueddou A."/>
            <person name="Louati M."/>
            <person name="Nouioui I."/>
            <person name="Hezbri K."/>
            <person name="Abebe-Akele F."/>
            <person name="Simpson S."/>
            <person name="Morris K."/>
            <person name="Thomas K."/>
            <person name="Gtari M."/>
            <person name="Tisa L.S."/>
        </authorList>
    </citation>
    <scope>NUCLEOTIDE SEQUENCE [LARGE SCALE GENOMIC DNA]</scope>
    <source>
        <strain evidence="10">NRRL B-16219</strain>
    </source>
</reference>
<dbReference type="Pfam" id="PF01899">
    <property type="entry name" value="MNHE"/>
    <property type="match status" value="1"/>
</dbReference>
<dbReference type="NCBIfam" id="NF006521">
    <property type="entry name" value="PRK08965.1-5"/>
    <property type="match status" value="1"/>
</dbReference>
<keyword evidence="4 8" id="KW-0812">Transmembrane</keyword>
<feature type="region of interest" description="Disordered" evidence="7">
    <location>
        <begin position="182"/>
        <end position="203"/>
    </location>
</feature>
<dbReference type="InterPro" id="IPR002758">
    <property type="entry name" value="Cation_antiport_E"/>
</dbReference>
<evidence type="ECO:0000256" key="1">
    <source>
        <dbReference type="ARBA" id="ARBA00004651"/>
    </source>
</evidence>
<feature type="transmembrane region" description="Helical" evidence="8">
    <location>
        <begin position="74"/>
        <end position="93"/>
    </location>
</feature>
<organism evidence="9 10">
    <name type="scientific">Parafrankia soli</name>
    <dbReference type="NCBI Taxonomy" id="2599596"/>
    <lineage>
        <taxon>Bacteria</taxon>
        <taxon>Bacillati</taxon>
        <taxon>Actinomycetota</taxon>
        <taxon>Actinomycetes</taxon>
        <taxon>Frankiales</taxon>
        <taxon>Frankiaceae</taxon>
        <taxon>Parafrankia</taxon>
    </lineage>
</organism>
<evidence type="ECO:0000313" key="9">
    <source>
        <dbReference type="EMBL" id="OHV37291.1"/>
    </source>
</evidence>
<comment type="subcellular location">
    <subcellularLocation>
        <location evidence="1">Cell membrane</location>
        <topology evidence="1">Multi-pass membrane protein</topology>
    </subcellularLocation>
</comment>
<keyword evidence="10" id="KW-1185">Reference proteome</keyword>
<dbReference type="PANTHER" id="PTHR34584">
    <property type="entry name" value="NA(+)/H(+) ANTIPORTER SUBUNIT E1"/>
    <property type="match status" value="1"/>
</dbReference>
<keyword evidence="3" id="KW-1003">Cell membrane</keyword>
<dbReference type="RefSeq" id="WP_071061605.1">
    <property type="nucleotide sequence ID" value="NZ_MAXA01000113.1"/>
</dbReference>
<keyword evidence="5 8" id="KW-1133">Transmembrane helix</keyword>